<dbReference type="Pfam" id="PF11719">
    <property type="entry name" value="Drc1-Sld2"/>
    <property type="match status" value="1"/>
</dbReference>
<keyword evidence="4 7" id="KW-0235">DNA replication</keyword>
<comment type="similarity">
    <text evidence="2 7">Belongs to the SLD2 family.</text>
</comment>
<evidence type="ECO:0000256" key="6">
    <source>
        <dbReference type="ARBA" id="ARBA00023306"/>
    </source>
</evidence>
<dbReference type="EMBL" id="CP046234">
    <property type="protein sequence ID" value="WFD45779.1"/>
    <property type="molecule type" value="Genomic_DNA"/>
</dbReference>
<gene>
    <name evidence="9" type="ORF">GLX27_000403</name>
</gene>
<evidence type="ECO:0000256" key="8">
    <source>
        <dbReference type="SAM" id="MobiDB-lite"/>
    </source>
</evidence>
<dbReference type="Gene3D" id="1.10.10.1460">
    <property type="match status" value="1"/>
</dbReference>
<keyword evidence="5 7" id="KW-0539">Nucleus</keyword>
<sequence length="430" mass="47237">MEAILRKQLKQWQREFRTQHGREPSKSDVMQNPEIASTYDTWRALSAATTTARPSSKASSSATPADTSMRAPPTTPQKRQKTIPMTTSDNPFRSPQKPTPSYTKSPSFPSKVVQETPYDSDMSDDEPASLPVPQQRTPSKSQPPPVFAAFTPRTKARKRLRGEDVRTPPRPGLQRTESQTRSALLAHSPQAKRRIFSAPQASLDSIPNADDEILGPSPRKPKTNERNFRPLFRTASAQDTQLLRTPEKSPAQPSVSSQNSHATLSPTPATSQTSATTQVPPIAPGAQTLELDDDDDDAHTVHVLPYQRYGSARRAVHDEWDEMDALELPSTRHAAGPAAPSSPLTMDNLSLVSPAHHTQRADAARRQRNEELTHALFHEETHIPAPIHARADVDPDETLRAAGSDDDWASEASEGEYGLGDGEMDSDDIL</sequence>
<dbReference type="InterPro" id="IPR040203">
    <property type="entry name" value="Sld2"/>
</dbReference>
<keyword evidence="10" id="KW-1185">Reference proteome</keyword>
<evidence type="ECO:0000256" key="7">
    <source>
        <dbReference type="RuleBase" id="RU367067"/>
    </source>
</evidence>
<evidence type="ECO:0000256" key="3">
    <source>
        <dbReference type="ARBA" id="ARBA00018363"/>
    </source>
</evidence>
<comment type="subcellular location">
    <subcellularLocation>
        <location evidence="1 7">Nucleus</location>
    </subcellularLocation>
</comment>
<feature type="region of interest" description="Disordered" evidence="8">
    <location>
        <begin position="46"/>
        <end position="295"/>
    </location>
</feature>
<keyword evidence="6 7" id="KW-0131">Cell cycle</keyword>
<reference evidence="9 10" key="1">
    <citation type="journal article" date="2020" name="Elife">
        <title>Loss of centromere function drives karyotype evolution in closely related Malassezia species.</title>
        <authorList>
            <person name="Sankaranarayanan S.R."/>
            <person name="Ianiri G."/>
            <person name="Coelho M.A."/>
            <person name="Reza M.H."/>
            <person name="Thimmappa B.C."/>
            <person name="Ganguly P."/>
            <person name="Vadnala R.N."/>
            <person name="Sun S."/>
            <person name="Siddharthan R."/>
            <person name="Tellgren-Roth C."/>
            <person name="Dawson T.L."/>
            <person name="Heitman J."/>
            <person name="Sanyal K."/>
        </authorList>
    </citation>
    <scope>NUCLEOTIDE SEQUENCE [LARGE SCALE GENOMIC DNA]</scope>
    <source>
        <strain evidence="9">CBS14141</strain>
    </source>
</reference>
<accession>A0ABY8EJ94</accession>
<dbReference type="PANTHER" id="PTHR28124:SF1">
    <property type="entry name" value="DNA REPLICATION REGULATOR SLD2"/>
    <property type="match status" value="1"/>
</dbReference>
<feature type="region of interest" description="Disordered" evidence="8">
    <location>
        <begin position="385"/>
        <end position="430"/>
    </location>
</feature>
<evidence type="ECO:0000313" key="9">
    <source>
        <dbReference type="EMBL" id="WFD45779.1"/>
    </source>
</evidence>
<feature type="compositionally biased region" description="Low complexity" evidence="8">
    <location>
        <begin position="46"/>
        <end position="68"/>
    </location>
</feature>
<feature type="region of interest" description="Disordered" evidence="8">
    <location>
        <begin position="16"/>
        <end position="35"/>
    </location>
</feature>
<dbReference type="CDD" id="cd22289">
    <property type="entry name" value="RecQL4_SLD2_NTD"/>
    <property type="match status" value="1"/>
</dbReference>
<feature type="compositionally biased region" description="Low complexity" evidence="8">
    <location>
        <begin position="262"/>
        <end position="280"/>
    </location>
</feature>
<feature type="compositionally biased region" description="Polar residues" evidence="8">
    <location>
        <begin position="83"/>
        <end position="93"/>
    </location>
</feature>
<comment type="function">
    <text evidence="7">Has a role in the initiation of DNA replication. Required at S-phase checkpoint.</text>
</comment>
<evidence type="ECO:0000313" key="10">
    <source>
        <dbReference type="Proteomes" id="UP000818624"/>
    </source>
</evidence>
<dbReference type="InterPro" id="IPR021110">
    <property type="entry name" value="DNA_rep_checkpnt_protein"/>
</dbReference>
<dbReference type="Proteomes" id="UP000818624">
    <property type="component" value="Chromosome 1"/>
</dbReference>
<dbReference type="PANTHER" id="PTHR28124">
    <property type="entry name" value="DNA REPLICATION REGULATOR SLD2"/>
    <property type="match status" value="1"/>
</dbReference>
<protein>
    <recommendedName>
        <fullName evidence="3 7">DNA replication regulator SLD2</fullName>
    </recommendedName>
</protein>
<name>A0ABY8EJ94_MALFU</name>
<feature type="compositionally biased region" description="Basic and acidic residues" evidence="8">
    <location>
        <begin position="389"/>
        <end position="399"/>
    </location>
</feature>
<evidence type="ECO:0000256" key="4">
    <source>
        <dbReference type="ARBA" id="ARBA00022705"/>
    </source>
</evidence>
<feature type="compositionally biased region" description="Polar residues" evidence="8">
    <location>
        <begin position="251"/>
        <end position="261"/>
    </location>
</feature>
<evidence type="ECO:0000256" key="2">
    <source>
        <dbReference type="ARBA" id="ARBA00007276"/>
    </source>
</evidence>
<evidence type="ECO:0000256" key="1">
    <source>
        <dbReference type="ARBA" id="ARBA00004123"/>
    </source>
</evidence>
<feature type="compositionally biased region" description="Basic and acidic residues" evidence="8">
    <location>
        <begin position="16"/>
        <end position="26"/>
    </location>
</feature>
<feature type="compositionally biased region" description="Polar residues" evidence="8">
    <location>
        <begin position="99"/>
        <end position="108"/>
    </location>
</feature>
<evidence type="ECO:0000256" key="5">
    <source>
        <dbReference type="ARBA" id="ARBA00023242"/>
    </source>
</evidence>
<proteinExistence type="inferred from homology"/>
<organism evidence="9 10">
    <name type="scientific">Malassezia furfur</name>
    <name type="common">Pityriasis versicolor infection agent</name>
    <name type="synonym">Pityrosporum furfur</name>
    <dbReference type="NCBI Taxonomy" id="55194"/>
    <lineage>
        <taxon>Eukaryota</taxon>
        <taxon>Fungi</taxon>
        <taxon>Dikarya</taxon>
        <taxon>Basidiomycota</taxon>
        <taxon>Ustilaginomycotina</taxon>
        <taxon>Malasseziomycetes</taxon>
        <taxon>Malasseziales</taxon>
        <taxon>Malasseziaceae</taxon>
        <taxon>Malassezia</taxon>
    </lineage>
</organism>